<dbReference type="OrthoDB" id="7339934at2"/>
<accession>A0A845BHG0</accession>
<dbReference type="CDD" id="cd07377">
    <property type="entry name" value="WHTH_GntR"/>
    <property type="match status" value="1"/>
</dbReference>
<evidence type="ECO:0000256" key="3">
    <source>
        <dbReference type="ARBA" id="ARBA00023163"/>
    </source>
</evidence>
<keyword evidence="6" id="KW-1185">Reference proteome</keyword>
<dbReference type="SUPFAM" id="SSF46785">
    <property type="entry name" value="Winged helix' DNA-binding domain"/>
    <property type="match status" value="1"/>
</dbReference>
<keyword evidence="1" id="KW-0805">Transcription regulation</keyword>
<evidence type="ECO:0000256" key="2">
    <source>
        <dbReference type="ARBA" id="ARBA00023125"/>
    </source>
</evidence>
<keyword evidence="2" id="KW-0238">DNA-binding</keyword>
<proteinExistence type="predicted"/>
<dbReference type="Pfam" id="PF00392">
    <property type="entry name" value="GntR"/>
    <property type="match status" value="1"/>
</dbReference>
<dbReference type="InterPro" id="IPR036388">
    <property type="entry name" value="WH-like_DNA-bd_sf"/>
</dbReference>
<dbReference type="PRINTS" id="PR00035">
    <property type="entry name" value="HTHGNTR"/>
</dbReference>
<dbReference type="InterPro" id="IPR036390">
    <property type="entry name" value="WH_DNA-bd_sf"/>
</dbReference>
<dbReference type="Gene3D" id="1.20.120.530">
    <property type="entry name" value="GntR ligand-binding domain-like"/>
    <property type="match status" value="1"/>
</dbReference>
<reference evidence="5 6" key="1">
    <citation type="submission" date="2019-03" db="EMBL/GenBank/DDBJ databases">
        <title>Roseomonas sp. a novel Roseomonas species isolated from Sea whip Gorgonian.</title>
        <authorList>
            <person name="Li F."/>
            <person name="Pan X."/>
            <person name="Huang S."/>
            <person name="Li Z."/>
            <person name="Meng B."/>
        </authorList>
    </citation>
    <scope>NUCLEOTIDE SEQUENCE [LARGE SCALE GENOMIC DNA]</scope>
    <source>
        <strain evidence="5 6">M0104</strain>
    </source>
</reference>
<dbReference type="GO" id="GO:0003700">
    <property type="term" value="F:DNA-binding transcription factor activity"/>
    <property type="evidence" value="ECO:0007669"/>
    <property type="project" value="InterPro"/>
</dbReference>
<dbReference type="RefSeq" id="WP_160938926.1">
    <property type="nucleotide sequence ID" value="NZ_SNVJ01000022.1"/>
</dbReference>
<dbReference type="SMART" id="SM00345">
    <property type="entry name" value="HTH_GNTR"/>
    <property type="match status" value="1"/>
</dbReference>
<dbReference type="GO" id="GO:0003677">
    <property type="term" value="F:DNA binding"/>
    <property type="evidence" value="ECO:0007669"/>
    <property type="project" value="UniProtKB-KW"/>
</dbReference>
<organism evidence="5 6">
    <name type="scientific">Teichococcus coralli</name>
    <dbReference type="NCBI Taxonomy" id="2545983"/>
    <lineage>
        <taxon>Bacteria</taxon>
        <taxon>Pseudomonadati</taxon>
        <taxon>Pseudomonadota</taxon>
        <taxon>Alphaproteobacteria</taxon>
        <taxon>Acetobacterales</taxon>
        <taxon>Roseomonadaceae</taxon>
        <taxon>Roseomonas</taxon>
    </lineage>
</organism>
<dbReference type="PANTHER" id="PTHR43537:SF5">
    <property type="entry name" value="UXU OPERON TRANSCRIPTIONAL REGULATOR"/>
    <property type="match status" value="1"/>
</dbReference>
<name>A0A845BHG0_9PROT</name>
<dbReference type="AlphaFoldDB" id="A0A845BHG0"/>
<evidence type="ECO:0000259" key="4">
    <source>
        <dbReference type="PROSITE" id="PS50949"/>
    </source>
</evidence>
<keyword evidence="3" id="KW-0804">Transcription</keyword>
<dbReference type="Gene3D" id="1.10.10.10">
    <property type="entry name" value="Winged helix-like DNA-binding domain superfamily/Winged helix DNA-binding domain"/>
    <property type="match status" value="1"/>
</dbReference>
<evidence type="ECO:0000256" key="1">
    <source>
        <dbReference type="ARBA" id="ARBA00023015"/>
    </source>
</evidence>
<feature type="domain" description="HTH gntR-type" evidence="4">
    <location>
        <begin position="8"/>
        <end position="76"/>
    </location>
</feature>
<dbReference type="Pfam" id="PF07729">
    <property type="entry name" value="FCD"/>
    <property type="match status" value="1"/>
</dbReference>
<evidence type="ECO:0000313" key="5">
    <source>
        <dbReference type="EMBL" id="MXP65520.1"/>
    </source>
</evidence>
<dbReference type="InterPro" id="IPR011711">
    <property type="entry name" value="GntR_C"/>
</dbReference>
<comment type="caution">
    <text evidence="5">The sequence shown here is derived from an EMBL/GenBank/DDBJ whole genome shotgun (WGS) entry which is preliminary data.</text>
</comment>
<dbReference type="EMBL" id="SNVJ01000022">
    <property type="protein sequence ID" value="MXP65520.1"/>
    <property type="molecule type" value="Genomic_DNA"/>
</dbReference>
<gene>
    <name evidence="5" type="ORF">E0493_19415</name>
</gene>
<dbReference type="InterPro" id="IPR000524">
    <property type="entry name" value="Tscrpt_reg_HTH_GntR"/>
</dbReference>
<dbReference type="SMART" id="SM00895">
    <property type="entry name" value="FCD"/>
    <property type="match status" value="1"/>
</dbReference>
<dbReference type="InterPro" id="IPR008920">
    <property type="entry name" value="TF_FadR/GntR_C"/>
</dbReference>
<protein>
    <submittedName>
        <fullName evidence="5">FadR family transcriptional regulator</fullName>
    </submittedName>
</protein>
<dbReference type="PROSITE" id="PS50949">
    <property type="entry name" value="HTH_GNTR"/>
    <property type="match status" value="1"/>
</dbReference>
<evidence type="ECO:0000313" key="6">
    <source>
        <dbReference type="Proteomes" id="UP000460715"/>
    </source>
</evidence>
<sequence>MSHHDAGRPLSEAVHARLLDMLASGEFPRGSRLPGEHALAGRFAVSRPVLRQALARLQAEGRIETRKGSGTFVREAAVREAAMREAAASPPLSLAYGPLNSIPDVRSFLEFRCGLESEMAARAALCADSAARAALRRAARALEAEAAAGRPAIEEDIAFHLAIAHASGNRFFAATLAALSEQTRFSIRLTRELCTLPSTARFAEMRAEHDRILAAVEAGDAAAAHAAMAAHLRGGIRRLFGQAD</sequence>
<dbReference type="Proteomes" id="UP000460715">
    <property type="component" value="Unassembled WGS sequence"/>
</dbReference>
<dbReference type="SUPFAM" id="SSF48008">
    <property type="entry name" value="GntR ligand-binding domain-like"/>
    <property type="match status" value="1"/>
</dbReference>
<dbReference type="PANTHER" id="PTHR43537">
    <property type="entry name" value="TRANSCRIPTIONAL REGULATOR, GNTR FAMILY"/>
    <property type="match status" value="1"/>
</dbReference>